<name>A0ABQ1ET74_SPHSA</name>
<reference evidence="2" key="1">
    <citation type="journal article" date="2019" name="Int. J. Syst. Evol. Microbiol.">
        <title>The Global Catalogue of Microorganisms (GCM) 10K type strain sequencing project: providing services to taxonomists for standard genome sequencing and annotation.</title>
        <authorList>
            <consortium name="The Broad Institute Genomics Platform"/>
            <consortium name="The Broad Institute Genome Sequencing Center for Infectious Disease"/>
            <person name="Wu L."/>
            <person name="Ma J."/>
        </authorList>
    </citation>
    <scope>NUCLEOTIDE SEQUENCE [LARGE SCALE GENOMIC DNA]</scope>
    <source>
        <strain evidence="2">CCM 7327</strain>
    </source>
</reference>
<organism evidence="1 2">
    <name type="scientific">Sphingobium fuliginis (strain ATCC 27551)</name>
    <dbReference type="NCBI Taxonomy" id="336203"/>
    <lineage>
        <taxon>Bacteria</taxon>
        <taxon>Pseudomonadati</taxon>
        <taxon>Pseudomonadota</taxon>
        <taxon>Alphaproteobacteria</taxon>
        <taxon>Sphingomonadales</taxon>
        <taxon>Sphingomonadaceae</taxon>
        <taxon>Sphingobium</taxon>
    </lineage>
</organism>
<gene>
    <name evidence="1" type="ORF">GCM10019071_12810</name>
</gene>
<evidence type="ECO:0000313" key="2">
    <source>
        <dbReference type="Proteomes" id="UP000628109"/>
    </source>
</evidence>
<dbReference type="Proteomes" id="UP000628109">
    <property type="component" value="Unassembled WGS sequence"/>
</dbReference>
<sequence length="213" mass="23937">MILTYGQLEATVAAHLRIHPDRVGTLRARIKQLQKLQFPPGVNVGRGAKMAYSGAHLFQLISAFELINLGLPAATATGIVTPSWRQFAAGFGRALQNPFGTRSSDTFIRIMQYSLEDLTGGLDRKGWNSPVYIDDQESLSNDFLLRDDQRIGHSHIIICANDVVRSVIVAADRFSRIPEFVDDKEFKSWIIDYSDENYWVRAGGAWKADYEVF</sequence>
<proteinExistence type="predicted"/>
<dbReference type="RefSeq" id="WP_065846488.1">
    <property type="nucleotide sequence ID" value="NZ_BMDU01000002.1"/>
</dbReference>
<keyword evidence="2" id="KW-1185">Reference proteome</keyword>
<dbReference type="EMBL" id="BMDU01000002">
    <property type="protein sequence ID" value="GFZ85198.1"/>
    <property type="molecule type" value="Genomic_DNA"/>
</dbReference>
<protein>
    <submittedName>
        <fullName evidence="1">Uncharacterized protein</fullName>
    </submittedName>
</protein>
<accession>A0ABQ1ET74</accession>
<comment type="caution">
    <text evidence="1">The sequence shown here is derived from an EMBL/GenBank/DDBJ whole genome shotgun (WGS) entry which is preliminary data.</text>
</comment>
<evidence type="ECO:0000313" key="1">
    <source>
        <dbReference type="EMBL" id="GFZ85198.1"/>
    </source>
</evidence>